<organism evidence="2 3">
    <name type="scientific">Sulfuriferula nivalis</name>
    <dbReference type="NCBI Taxonomy" id="2675298"/>
    <lineage>
        <taxon>Bacteria</taxon>
        <taxon>Pseudomonadati</taxon>
        <taxon>Pseudomonadota</taxon>
        <taxon>Betaproteobacteria</taxon>
        <taxon>Nitrosomonadales</taxon>
        <taxon>Sulfuricellaceae</taxon>
        <taxon>Sulfuriferula</taxon>
    </lineage>
</organism>
<dbReference type="AlphaFoldDB" id="A0A809RGT4"/>
<name>A0A809RGT4_9PROT</name>
<dbReference type="EMBL" id="AP021881">
    <property type="protein sequence ID" value="BBP01089.1"/>
    <property type="molecule type" value="Genomic_DNA"/>
</dbReference>
<gene>
    <name evidence="2" type="ORF">SFSGTM_17970</name>
</gene>
<keyword evidence="1" id="KW-1133">Transmembrane helix</keyword>
<sequence>MVGERIVDLKNVGRNRFLRISNLLPTLSFIYVALGLVIIYFDLGKHHFAKAFVDIFASIIPSIITTSTLTRIPDSAAVILSIAWVLVVVATMLMIIFVRWKNINYESFYKNTSSWLVLLIFVCIPTLLIFMMYYTPHDIGRLGKFIYMNLKNSSYFVILYGAGIWIGFSAGLFSIAFNLYYLLFRKGINHG</sequence>
<feature type="transmembrane region" description="Helical" evidence="1">
    <location>
        <begin position="76"/>
        <end position="100"/>
    </location>
</feature>
<dbReference type="RefSeq" id="WP_162084908.1">
    <property type="nucleotide sequence ID" value="NZ_AP021881.1"/>
</dbReference>
<evidence type="ECO:0000256" key="1">
    <source>
        <dbReference type="SAM" id="Phobius"/>
    </source>
</evidence>
<keyword evidence="1" id="KW-0472">Membrane</keyword>
<proteinExistence type="predicted"/>
<protein>
    <submittedName>
        <fullName evidence="2">Uncharacterized protein</fullName>
    </submittedName>
</protein>
<dbReference type="KEGG" id="sniv:SFSGTM_17970"/>
<evidence type="ECO:0000313" key="3">
    <source>
        <dbReference type="Proteomes" id="UP000463939"/>
    </source>
</evidence>
<keyword evidence="3" id="KW-1185">Reference proteome</keyword>
<dbReference type="Proteomes" id="UP000463939">
    <property type="component" value="Chromosome"/>
</dbReference>
<evidence type="ECO:0000313" key="2">
    <source>
        <dbReference type="EMBL" id="BBP01089.1"/>
    </source>
</evidence>
<feature type="transmembrane region" description="Helical" evidence="1">
    <location>
        <begin position="155"/>
        <end position="183"/>
    </location>
</feature>
<keyword evidence="1" id="KW-0812">Transmembrane</keyword>
<accession>A0A809RGT4</accession>
<reference evidence="3" key="1">
    <citation type="submission" date="2019-11" db="EMBL/GenBank/DDBJ databases">
        <title>Isolation and characterization of a novel species in the genus Sulfuriferula.</title>
        <authorList>
            <person name="Mochizuki J."/>
            <person name="Kojima H."/>
            <person name="Fukui M."/>
        </authorList>
    </citation>
    <scope>NUCLEOTIDE SEQUENCE [LARGE SCALE GENOMIC DNA]</scope>
    <source>
        <strain evidence="3">SGTM</strain>
    </source>
</reference>
<feature type="transmembrane region" description="Helical" evidence="1">
    <location>
        <begin position="112"/>
        <end position="134"/>
    </location>
</feature>
<feature type="transmembrane region" description="Helical" evidence="1">
    <location>
        <begin position="20"/>
        <end position="41"/>
    </location>
</feature>